<comment type="caution">
    <text evidence="3">The sequence shown here is derived from an EMBL/GenBank/DDBJ whole genome shotgun (WGS) entry which is preliminary data.</text>
</comment>
<dbReference type="SUPFAM" id="SSF89392">
    <property type="entry name" value="Prokaryotic lipoproteins and lipoprotein localization factors"/>
    <property type="match status" value="1"/>
</dbReference>
<dbReference type="EMBL" id="JAEHFW010000001">
    <property type="protein sequence ID" value="MBK0378627.1"/>
    <property type="molecule type" value="Genomic_DNA"/>
</dbReference>
<keyword evidence="4" id="KW-1185">Reference proteome</keyword>
<dbReference type="InterPro" id="IPR004564">
    <property type="entry name" value="OM_lipoprot_carrier_LolA-like"/>
</dbReference>
<dbReference type="PANTHER" id="PTHR35869">
    <property type="entry name" value="OUTER-MEMBRANE LIPOPROTEIN CARRIER PROTEIN"/>
    <property type="match status" value="1"/>
</dbReference>
<protein>
    <submittedName>
        <fullName evidence="3">Outer membrane lipoprotein carrier protein LolA</fullName>
    </submittedName>
</protein>
<dbReference type="Gene3D" id="2.50.20.10">
    <property type="entry name" value="Lipoprotein localisation LolA/LolB/LppX"/>
    <property type="match status" value="1"/>
</dbReference>
<evidence type="ECO:0000313" key="4">
    <source>
        <dbReference type="Proteomes" id="UP000613193"/>
    </source>
</evidence>
<dbReference type="InterPro" id="IPR029046">
    <property type="entry name" value="LolA/LolB/LppX"/>
</dbReference>
<evidence type="ECO:0000256" key="1">
    <source>
        <dbReference type="ARBA" id="ARBA00022729"/>
    </source>
</evidence>
<gene>
    <name evidence="3" type="ORF">I5M19_04880</name>
</gene>
<dbReference type="AlphaFoldDB" id="A0A934PSD8"/>
<feature type="signal peptide" evidence="2">
    <location>
        <begin position="1"/>
        <end position="20"/>
    </location>
</feature>
<dbReference type="CDD" id="cd16325">
    <property type="entry name" value="LolA"/>
    <property type="match status" value="1"/>
</dbReference>
<sequence>MKKILLYILISATTVASAFAQKDAQAKTILNKLSRQYKAYSSVKTDFLLKIDNQQAGISQTQSGTLIVRPKTNKYRVVLYAGGTASKTAVAQEIISDGKSQWTYLKDAGEVQLSDADNSAEAFNPSQIFTMYEHGFKYLYTGQQKAGGKIYQVIDLTPEDANRSYFKVRLMVDKAHNRLYSAQIFDKNGGRYNYILRSFTPNVKITDATFTYNKSAHPGVEVVDLR</sequence>
<evidence type="ECO:0000313" key="3">
    <source>
        <dbReference type="EMBL" id="MBK0378627.1"/>
    </source>
</evidence>
<dbReference type="Pfam" id="PF03548">
    <property type="entry name" value="LolA"/>
    <property type="match status" value="1"/>
</dbReference>
<reference evidence="3" key="1">
    <citation type="submission" date="2020-12" db="EMBL/GenBank/DDBJ databases">
        <title>Bacterial novel species Mucilaginibacter sp. SD-g isolated from soil.</title>
        <authorList>
            <person name="Jung H.-Y."/>
        </authorList>
    </citation>
    <scope>NUCLEOTIDE SEQUENCE</scope>
    <source>
        <strain evidence="3">SD-g</strain>
    </source>
</reference>
<proteinExistence type="predicted"/>
<accession>A0A934PSD8</accession>
<organism evidence="3 4">
    <name type="scientific">Mucilaginibacter segetis</name>
    <dbReference type="NCBI Taxonomy" id="2793071"/>
    <lineage>
        <taxon>Bacteria</taxon>
        <taxon>Pseudomonadati</taxon>
        <taxon>Bacteroidota</taxon>
        <taxon>Sphingobacteriia</taxon>
        <taxon>Sphingobacteriales</taxon>
        <taxon>Sphingobacteriaceae</taxon>
        <taxon>Mucilaginibacter</taxon>
    </lineage>
</organism>
<dbReference type="RefSeq" id="WP_200064708.1">
    <property type="nucleotide sequence ID" value="NZ_JAEHFW010000001.1"/>
</dbReference>
<dbReference type="PANTHER" id="PTHR35869:SF1">
    <property type="entry name" value="OUTER-MEMBRANE LIPOPROTEIN CARRIER PROTEIN"/>
    <property type="match status" value="1"/>
</dbReference>
<name>A0A934PSD8_9SPHI</name>
<keyword evidence="3" id="KW-0449">Lipoprotein</keyword>
<feature type="chain" id="PRO_5038126462" evidence="2">
    <location>
        <begin position="21"/>
        <end position="226"/>
    </location>
</feature>
<keyword evidence="1 2" id="KW-0732">Signal</keyword>
<dbReference type="Proteomes" id="UP000613193">
    <property type="component" value="Unassembled WGS sequence"/>
</dbReference>
<evidence type="ECO:0000256" key="2">
    <source>
        <dbReference type="SAM" id="SignalP"/>
    </source>
</evidence>